<feature type="region of interest" description="Disordered" evidence="1">
    <location>
        <begin position="1545"/>
        <end position="1567"/>
    </location>
</feature>
<evidence type="ECO:0000313" key="3">
    <source>
        <dbReference type="Proteomes" id="UP000271241"/>
    </source>
</evidence>
<evidence type="ECO:0000313" key="2">
    <source>
        <dbReference type="EMBL" id="RKP05188.1"/>
    </source>
</evidence>
<gene>
    <name evidence="2" type="ORF">THASP1DRAFT_32973</name>
</gene>
<dbReference type="Proteomes" id="UP000271241">
    <property type="component" value="Unassembled WGS sequence"/>
</dbReference>
<feature type="compositionally biased region" description="Low complexity" evidence="1">
    <location>
        <begin position="356"/>
        <end position="368"/>
    </location>
</feature>
<accession>A0A4P9XHP6</accession>
<feature type="region of interest" description="Disordered" evidence="1">
    <location>
        <begin position="1417"/>
        <end position="1444"/>
    </location>
</feature>
<proteinExistence type="predicted"/>
<dbReference type="InterPro" id="IPR029636">
    <property type="entry name" value="Csf1"/>
</dbReference>
<feature type="compositionally biased region" description="Basic and acidic residues" evidence="1">
    <location>
        <begin position="1424"/>
        <end position="1444"/>
    </location>
</feature>
<dbReference type="GO" id="GO:0006113">
    <property type="term" value="P:fermentation"/>
    <property type="evidence" value="ECO:0007669"/>
    <property type="project" value="InterPro"/>
</dbReference>
<feature type="compositionally biased region" description="Low complexity" evidence="1">
    <location>
        <begin position="420"/>
        <end position="432"/>
    </location>
</feature>
<feature type="compositionally biased region" description="Acidic residues" evidence="1">
    <location>
        <begin position="383"/>
        <end position="398"/>
    </location>
</feature>
<sequence length="1736" mass="192072">EAKVRAGVRLPGCWLTCATQSPANPFEVHIIAIVTGITLITPEHLHDAGERPLALEVDELQVECRNTELYLDLLVSTTPIKISRSSTAVSARLTHISGTRSTWEPVECIFVDDLAVRANRLCGPMPTSLTYVCHWEIDVGRIHGRVRPAFLDSVISFVSRLDYQMDDFENALPRRMCPSTYPDVTFLRIGVRQLDLTVWGSQETATQIALEEGLSIELHTLIGEKYSKCTRVAVSHVLLRSLAATRPGDRFGETNDVPIWAEVAYVDTSVDLTAYVHTSDWYERRESQRNFLRDQDRETKRCAFLYDSDADTVREDMTAGMSRPDHQGCIYIPPFQPSFAAENDMTDIERHRHSMQSHSSSAFSSLMSTNYGPAGNYESDSSSSEEDDEADEIVEDTAADTTLYQQQHREPSWRGHHSIKSSYTRSISTRRSSNGDSFRTAWDDTMSQFSRGRTPRSRRATNEALNDDEVGGDDGSDDEENEDEDDENTSMLLESGWFGEEHEVADFMQDHLSPPSNPLSIPYYGYLRRFRAERRWHPGTNGNCYVKPHLPTFVHENEQHEGISESTWRPSFYNMWRNIRGDNRPNSTRNKQRAPTVPTLELADDEKRVTVIVDMRRSIDLLVTPVFLRIVCDLLESLDSQPQSPTAVLDALQMSYMARFFKPEGARRVNSTLFAISIPCIHLNAIQDVALPADLTSYDGYLNSRIMYDLSGTLLCAAEFILDDMSAYVFKRERALADSQPSVEAKGLLSLGTARASLRFVSSSQFTGIAGIPKVMCSIETPVNEGKNEPVVVSFIAESFLLRFGGGGDWNDTLSFSLQSISATCVHQAIEIVAGAVYSWLSFVDDLSSILAPFAARMSARRRILVAGLADVSANESMSGSDAAFLTRPSIAWRLCPPVFQSDAGWRLLARLRRCVRTLSNDRAHGLKQRLKSPAILDMSKPQDLRKAAARNLSRWLHWDETRDGDCALLDVVFDRPQTVEKEEERVAPYVALLQRLMRDRSAAIARIVRIHVCVYEPRSENNIVIGPIVASVEAQHRAATTAAALAPRRGPQATWAHDALHARIAVVARLMLQQIDIDIAPSMLSLIKHVLEVQRSFAANQRGNLSQKPQTREELGGQRMQSFIERTHLRTTATPAAASQNANDAGTPGVASISEFVHSVLARAHITAQLFFSLQHVSIAASAQDILLRGQLNSLNASAQLSPLTRPGLPSWSALGSVAATMRRCGAFIQEQRSSTRSRSAPSMLVQVEISRISTDLSTRLTIESPGALPQIGVVNLLGGVDTVLVRVPQSILKLYHFVEDWKTDNLPTYDFLLHRIRNEWEQTRWPADDGGETHVAKTAETEAAATAAISSATFESARRIRAHLLLGTVSLQADTLPSLSVAYTASQLMVALQPEANAFDLQGQLHSQEIGFSARHRKHVARDKGRESTHGTEEGGGNDGDHIRRAKFLIPAIRVGGRYAPAMPTNDASAQRRVAAGIAAAAPTARHPANDVLDVVAAVDFVNLTLDADLIDKAITIQGLLGNEINDALEVFLSAKSGRQAASKRGSVHTVRQPLPLSHSGRSASSVSTPAASLVYSVNVAFIGSRITAVSPAAAMLLESDVLRGQLTNRTSHKKALGNEAAWKVVAKGLTLSLCHRSAASMLNAQLRENDAWRSRRLAFILLDFDLQNFRAADHKSRYESTIADDDSASRLFIKLHRAHAVMQPVALGKLVDFAVFYTRGERSDRWTRLAYPE</sequence>
<feature type="non-terminal residue" evidence="2">
    <location>
        <position position="1"/>
    </location>
</feature>
<feature type="region of interest" description="Disordered" evidence="1">
    <location>
        <begin position="350"/>
        <end position="489"/>
    </location>
</feature>
<feature type="compositionally biased region" description="Acidic residues" evidence="1">
    <location>
        <begin position="465"/>
        <end position="488"/>
    </location>
</feature>
<dbReference type="PANTHER" id="PTHR32085">
    <property type="entry name" value="PROTEIN CSF1"/>
    <property type="match status" value="1"/>
</dbReference>
<dbReference type="EMBL" id="KZ993227">
    <property type="protein sequence ID" value="RKP05188.1"/>
    <property type="molecule type" value="Genomic_DNA"/>
</dbReference>
<organism evidence="2 3">
    <name type="scientific">Thamnocephalis sphaerospora</name>
    <dbReference type="NCBI Taxonomy" id="78915"/>
    <lineage>
        <taxon>Eukaryota</taxon>
        <taxon>Fungi</taxon>
        <taxon>Fungi incertae sedis</taxon>
        <taxon>Zoopagomycota</taxon>
        <taxon>Zoopagomycotina</taxon>
        <taxon>Zoopagomycetes</taxon>
        <taxon>Zoopagales</taxon>
        <taxon>Sigmoideomycetaceae</taxon>
        <taxon>Thamnocephalis</taxon>
    </lineage>
</organism>
<dbReference type="PANTHER" id="PTHR32085:SF3">
    <property type="entry name" value="PROTEIN CSF1"/>
    <property type="match status" value="1"/>
</dbReference>
<name>A0A4P9XHP6_9FUNG</name>
<dbReference type="GO" id="GO:0016020">
    <property type="term" value="C:membrane"/>
    <property type="evidence" value="ECO:0007669"/>
    <property type="project" value="InterPro"/>
</dbReference>
<protein>
    <submittedName>
        <fullName evidence="2">Uncharacterized protein</fullName>
    </submittedName>
</protein>
<keyword evidence="3" id="KW-1185">Reference proteome</keyword>
<reference evidence="3" key="1">
    <citation type="journal article" date="2018" name="Nat. Microbiol.">
        <title>Leveraging single-cell genomics to expand the fungal tree of life.</title>
        <authorList>
            <person name="Ahrendt S.R."/>
            <person name="Quandt C.A."/>
            <person name="Ciobanu D."/>
            <person name="Clum A."/>
            <person name="Salamov A."/>
            <person name="Andreopoulos B."/>
            <person name="Cheng J.F."/>
            <person name="Woyke T."/>
            <person name="Pelin A."/>
            <person name="Henrissat B."/>
            <person name="Reynolds N.K."/>
            <person name="Benny G.L."/>
            <person name="Smith M.E."/>
            <person name="James T.Y."/>
            <person name="Grigoriev I.V."/>
        </authorList>
    </citation>
    <scope>NUCLEOTIDE SEQUENCE [LARGE SCALE GENOMIC DNA]</scope>
    <source>
        <strain evidence="3">RSA 1356</strain>
    </source>
</reference>
<evidence type="ECO:0000256" key="1">
    <source>
        <dbReference type="SAM" id="MobiDB-lite"/>
    </source>
</evidence>
<dbReference type="OrthoDB" id="10051416at2759"/>